<dbReference type="InterPro" id="IPR003356">
    <property type="entry name" value="DNA_methylase_A-5"/>
</dbReference>
<feature type="domain" description="Type I restriction modification DNA specificity" evidence="4">
    <location>
        <begin position="565"/>
        <end position="742"/>
    </location>
</feature>
<proteinExistence type="inferred from homology"/>
<organism evidence="6 7">
    <name type="scientific">Actinomadura fibrosa</name>
    <dbReference type="NCBI Taxonomy" id="111802"/>
    <lineage>
        <taxon>Bacteria</taxon>
        <taxon>Bacillati</taxon>
        <taxon>Actinomycetota</taxon>
        <taxon>Actinomycetes</taxon>
        <taxon>Streptosporangiales</taxon>
        <taxon>Thermomonosporaceae</taxon>
        <taxon>Actinomadura</taxon>
    </lineage>
</organism>
<feature type="domain" description="DNA methylase adenine-specific" evidence="5">
    <location>
        <begin position="232"/>
        <end position="513"/>
    </location>
</feature>
<comment type="similarity">
    <text evidence="1">Belongs to the type-I restriction system S methylase family.</text>
</comment>
<keyword evidence="6" id="KW-0808">Transferase</keyword>
<dbReference type="Proteomes" id="UP001597063">
    <property type="component" value="Unassembled WGS sequence"/>
</dbReference>
<dbReference type="GO" id="GO:0032259">
    <property type="term" value="P:methylation"/>
    <property type="evidence" value="ECO:0007669"/>
    <property type="project" value="UniProtKB-KW"/>
</dbReference>
<evidence type="ECO:0000259" key="4">
    <source>
        <dbReference type="Pfam" id="PF01420"/>
    </source>
</evidence>
<dbReference type="InterPro" id="IPR029063">
    <property type="entry name" value="SAM-dependent_MTases_sf"/>
</dbReference>
<gene>
    <name evidence="6" type="ORF">ACFQZM_01380</name>
</gene>
<keyword evidence="2" id="KW-0680">Restriction system</keyword>
<keyword evidence="3" id="KW-0238">DNA-binding</keyword>
<protein>
    <submittedName>
        <fullName evidence="6">N-6 DNA methylase</fullName>
    </submittedName>
</protein>
<dbReference type="PRINTS" id="PR00507">
    <property type="entry name" value="N12N6MTFRASE"/>
</dbReference>
<evidence type="ECO:0000256" key="3">
    <source>
        <dbReference type="ARBA" id="ARBA00023125"/>
    </source>
</evidence>
<comment type="caution">
    <text evidence="6">The sequence shown here is derived from an EMBL/GenBank/DDBJ whole genome shotgun (WGS) entry which is preliminary data.</text>
</comment>
<evidence type="ECO:0000256" key="1">
    <source>
        <dbReference type="ARBA" id="ARBA00010923"/>
    </source>
</evidence>
<dbReference type="InterPro" id="IPR044946">
    <property type="entry name" value="Restrct_endonuc_typeI_TRD_sf"/>
</dbReference>
<dbReference type="Pfam" id="PF01420">
    <property type="entry name" value="Methylase_S"/>
    <property type="match status" value="1"/>
</dbReference>
<dbReference type="PANTHER" id="PTHR42998:SF1">
    <property type="entry name" value="TYPE I RESTRICTION ENZYME HINDI METHYLASE SUBUNIT"/>
    <property type="match status" value="1"/>
</dbReference>
<dbReference type="InterPro" id="IPR002052">
    <property type="entry name" value="DNA_methylase_N6_adenine_CS"/>
</dbReference>
<evidence type="ECO:0000313" key="6">
    <source>
        <dbReference type="EMBL" id="MFD0683133.1"/>
    </source>
</evidence>
<dbReference type="GO" id="GO:0008168">
    <property type="term" value="F:methyltransferase activity"/>
    <property type="evidence" value="ECO:0007669"/>
    <property type="project" value="UniProtKB-KW"/>
</dbReference>
<evidence type="ECO:0000256" key="2">
    <source>
        <dbReference type="ARBA" id="ARBA00022747"/>
    </source>
</evidence>
<dbReference type="SUPFAM" id="SSF116734">
    <property type="entry name" value="DNA methylase specificity domain"/>
    <property type="match status" value="1"/>
</dbReference>
<dbReference type="PANTHER" id="PTHR42998">
    <property type="entry name" value="TYPE I RESTRICTION ENZYME HINDVIIP M PROTEIN-RELATED"/>
    <property type="match status" value="1"/>
</dbReference>
<keyword evidence="7" id="KW-1185">Reference proteome</keyword>
<name>A0ABW2X9K6_9ACTN</name>
<dbReference type="EMBL" id="JBHTGP010000001">
    <property type="protein sequence ID" value="MFD0683133.1"/>
    <property type="molecule type" value="Genomic_DNA"/>
</dbReference>
<dbReference type="PROSITE" id="PS00092">
    <property type="entry name" value="N6_MTASE"/>
    <property type="match status" value="1"/>
</dbReference>
<evidence type="ECO:0000259" key="5">
    <source>
        <dbReference type="Pfam" id="PF02384"/>
    </source>
</evidence>
<dbReference type="Pfam" id="PF02384">
    <property type="entry name" value="N6_Mtase"/>
    <property type="match status" value="1"/>
</dbReference>
<keyword evidence="6" id="KW-0489">Methyltransferase</keyword>
<reference evidence="7" key="1">
    <citation type="journal article" date="2019" name="Int. J. Syst. Evol. Microbiol.">
        <title>The Global Catalogue of Microorganisms (GCM) 10K type strain sequencing project: providing services to taxonomists for standard genome sequencing and annotation.</title>
        <authorList>
            <consortium name="The Broad Institute Genomics Platform"/>
            <consortium name="The Broad Institute Genome Sequencing Center for Infectious Disease"/>
            <person name="Wu L."/>
            <person name="Ma J."/>
        </authorList>
    </citation>
    <scope>NUCLEOTIDE SEQUENCE [LARGE SCALE GENOMIC DNA]</scope>
    <source>
        <strain evidence="7">JCM 9371</strain>
    </source>
</reference>
<dbReference type="RefSeq" id="WP_165503030.1">
    <property type="nucleotide sequence ID" value="NZ_CAACUY010000099.1"/>
</dbReference>
<dbReference type="InterPro" id="IPR052916">
    <property type="entry name" value="Type-I_RE_MTase_Subunit"/>
</dbReference>
<evidence type="ECO:0000313" key="7">
    <source>
        <dbReference type="Proteomes" id="UP001597063"/>
    </source>
</evidence>
<dbReference type="InterPro" id="IPR000055">
    <property type="entry name" value="Restrct_endonuc_typeI_TRD"/>
</dbReference>
<dbReference type="SUPFAM" id="SSF53335">
    <property type="entry name" value="S-adenosyl-L-methionine-dependent methyltransferases"/>
    <property type="match status" value="1"/>
</dbReference>
<dbReference type="Gene3D" id="3.90.220.20">
    <property type="entry name" value="DNA methylase specificity domains"/>
    <property type="match status" value="1"/>
</dbReference>
<sequence>MRSDSNDSDRLVTRTEIAQLAGTRRETLSVWAGRHASLPDPVPIGGVERFHVDRVLAWLEARKIPSNYLRDGEVEGATYADRVRAALRRKQTGQDARDGPAERILTELFGPLAERVCGLGRPVSYLLLLLALVLIRVRLPRDWAGVRDLVRDAVQEQRDANDVLRDIGSIADRAMLVHEAPFRVAAPLEELRPESAESVAQVVFLCEGLGKETVPLLLERYESWSKPDGDRELFTPRGVMELMADLLLGQDGGRRRCHDPYLRGGESLAAVAERVGDATLSGDSPHPDNLRIASMRLILDGKDADLAQGTAAPWNEPAPSRGGFDWILTNPPFNRKGARPRDREDGRWPFGLPPAKNQNYAWLQFVIVSLNPGGRAGVVMPNKAAVSDDKDERAIRGRMLENGAVECVIWLPSKLFAATSIGVTLWLLSAPDTSRERVLLIDARRMGARQGKRRHLSSDEWESILACYRSWKAGEEEFVASLLGGGTAVSVSIEELGERGYSLNPSDYASAVEDSTEDDLAGSWPDAALDEALTHAASADRGVRGLRVRQRESYRDEVYADRRRVSLDDLCDLKSGPTHGRLKSAARSDTGVPVVIPRHLRDRRVAADDAEQLTIEAAASLRNFALQEGDVLVVRTGTPGPVALVGAGQSGWIFDTRLVRVRRKPSAELDPEYLLAFLSLPATRTWIDERAATATAIPSIGAKALGRLPVVLPPLDEQHRIGAALRALDDQIAAHRELAETAERARATLVTGLITGPLTLD</sequence>
<dbReference type="Gene3D" id="3.40.50.150">
    <property type="entry name" value="Vaccinia Virus protein VP39"/>
    <property type="match status" value="1"/>
</dbReference>
<accession>A0ABW2X9K6</accession>